<evidence type="ECO:0000313" key="4">
    <source>
        <dbReference type="EMBL" id="CAF0742023.1"/>
    </source>
</evidence>
<dbReference type="SUPFAM" id="SSF51445">
    <property type="entry name" value="(Trans)glycosidases"/>
    <property type="match status" value="1"/>
</dbReference>
<evidence type="ECO:0000313" key="5">
    <source>
        <dbReference type="EMBL" id="CAF0753804.1"/>
    </source>
</evidence>
<dbReference type="GO" id="GO:0004553">
    <property type="term" value="F:hydrolase activity, hydrolyzing O-glycosyl compounds"/>
    <property type="evidence" value="ECO:0007669"/>
    <property type="project" value="InterPro"/>
</dbReference>
<dbReference type="EMBL" id="CAJNOI010000006">
    <property type="protein sequence ID" value="CAF0753804.1"/>
    <property type="molecule type" value="Genomic_DNA"/>
</dbReference>
<sequence length="94" mass="10762">MYQQLYASLIIILCICGQCQSEQSFGIDFDRNTFVKDGKPFQYISGLNAIQTYVFWDQHELVEGVYNFDDTNDLVAFLQLAQKIGFVVILRVGP</sequence>
<dbReference type="Proteomes" id="UP000663877">
    <property type="component" value="Unassembled WGS sequence"/>
</dbReference>
<comment type="similarity">
    <text evidence="1">Belongs to the glycosyl hydrolase 35 family.</text>
</comment>
<protein>
    <recommendedName>
        <fullName evidence="3">Glycoside hydrolase 35 catalytic domain-containing protein</fullName>
    </recommendedName>
</protein>
<evidence type="ECO:0000313" key="6">
    <source>
        <dbReference type="Proteomes" id="UP000663832"/>
    </source>
</evidence>
<reference evidence="5" key="1">
    <citation type="submission" date="2021-02" db="EMBL/GenBank/DDBJ databases">
        <authorList>
            <person name="Nowell W R."/>
        </authorList>
    </citation>
    <scope>NUCLEOTIDE SEQUENCE</scope>
</reference>
<dbReference type="AlphaFoldDB" id="A0A813PQ81"/>
<feature type="domain" description="Glycoside hydrolase 35 catalytic" evidence="3">
    <location>
        <begin position="45"/>
        <end position="94"/>
    </location>
</feature>
<dbReference type="OrthoDB" id="5978920at2759"/>
<feature type="chain" id="PRO_5035597101" description="Glycoside hydrolase 35 catalytic domain-containing protein" evidence="2">
    <location>
        <begin position="22"/>
        <end position="94"/>
    </location>
</feature>
<evidence type="ECO:0000256" key="2">
    <source>
        <dbReference type="SAM" id="SignalP"/>
    </source>
</evidence>
<proteinExistence type="inferred from homology"/>
<dbReference type="EMBL" id="CAJNOM010000003">
    <property type="protein sequence ID" value="CAF0742023.1"/>
    <property type="molecule type" value="Genomic_DNA"/>
</dbReference>
<dbReference type="PANTHER" id="PTHR23421">
    <property type="entry name" value="BETA-GALACTOSIDASE RELATED"/>
    <property type="match status" value="1"/>
</dbReference>
<dbReference type="InterPro" id="IPR001944">
    <property type="entry name" value="Glycoside_Hdrlase_35"/>
</dbReference>
<name>A0A813PQ81_9BILA</name>
<dbReference type="GO" id="GO:0005975">
    <property type="term" value="P:carbohydrate metabolic process"/>
    <property type="evidence" value="ECO:0007669"/>
    <property type="project" value="InterPro"/>
</dbReference>
<dbReference type="InterPro" id="IPR031330">
    <property type="entry name" value="Gly_Hdrlase_35_cat"/>
</dbReference>
<keyword evidence="6" id="KW-1185">Reference proteome</keyword>
<evidence type="ECO:0000313" key="7">
    <source>
        <dbReference type="Proteomes" id="UP000663877"/>
    </source>
</evidence>
<gene>
    <name evidence="5" type="ORF">BJG266_LOCUS2608</name>
    <name evidence="4" type="ORF">QVE165_LOCUS960</name>
</gene>
<dbReference type="Gene3D" id="3.20.20.80">
    <property type="entry name" value="Glycosidases"/>
    <property type="match status" value="1"/>
</dbReference>
<organism evidence="5 7">
    <name type="scientific">Adineta steineri</name>
    <dbReference type="NCBI Taxonomy" id="433720"/>
    <lineage>
        <taxon>Eukaryota</taxon>
        <taxon>Metazoa</taxon>
        <taxon>Spiralia</taxon>
        <taxon>Gnathifera</taxon>
        <taxon>Rotifera</taxon>
        <taxon>Eurotatoria</taxon>
        <taxon>Bdelloidea</taxon>
        <taxon>Adinetida</taxon>
        <taxon>Adinetidae</taxon>
        <taxon>Adineta</taxon>
    </lineage>
</organism>
<keyword evidence="2" id="KW-0732">Signal</keyword>
<evidence type="ECO:0000259" key="3">
    <source>
        <dbReference type="Pfam" id="PF01301"/>
    </source>
</evidence>
<dbReference type="Pfam" id="PF01301">
    <property type="entry name" value="Glyco_hydro_35"/>
    <property type="match status" value="1"/>
</dbReference>
<evidence type="ECO:0000256" key="1">
    <source>
        <dbReference type="ARBA" id="ARBA00009809"/>
    </source>
</evidence>
<accession>A0A813PQ81</accession>
<comment type="caution">
    <text evidence="5">The sequence shown here is derived from an EMBL/GenBank/DDBJ whole genome shotgun (WGS) entry which is preliminary data.</text>
</comment>
<dbReference type="InterPro" id="IPR017853">
    <property type="entry name" value="GH"/>
</dbReference>
<feature type="signal peptide" evidence="2">
    <location>
        <begin position="1"/>
        <end position="21"/>
    </location>
</feature>
<dbReference type="Proteomes" id="UP000663832">
    <property type="component" value="Unassembled WGS sequence"/>
</dbReference>